<protein>
    <submittedName>
        <fullName evidence="3">HEAT repeat-containing protein 2-like</fullName>
    </submittedName>
</protein>
<keyword evidence="2" id="KW-1185">Reference proteome</keyword>
<sequence length="183" mass="20635">MQSESLISPLMQTISHQHWKVRVAVIEATGTVIQFGNGKSVDDVLSHFAQRLFDDVPQVRQAVTSVVGGWLLSLRDRYSFFHKLIPLLLSSLDDEIPEVMQLAASLWEKVGLQWQKENEEDLKDKLDFASPPPPHYPPQGQHTSVFSITRAPLIRLHGSLSLYSGPALFLKDVKASRHVQVHH</sequence>
<dbReference type="InterPro" id="IPR016024">
    <property type="entry name" value="ARM-type_fold"/>
</dbReference>
<evidence type="ECO:0000313" key="3">
    <source>
        <dbReference type="RefSeq" id="XP_008592293.1"/>
    </source>
</evidence>
<dbReference type="InterPro" id="IPR057978">
    <property type="entry name" value="TPR_DAAF5"/>
</dbReference>
<organism evidence="2 3">
    <name type="scientific">Galeopterus variegatus</name>
    <name type="common">Malayan flying lemur</name>
    <name type="synonym">Cynocephalus variegatus</name>
    <dbReference type="NCBI Taxonomy" id="482537"/>
    <lineage>
        <taxon>Eukaryota</taxon>
        <taxon>Metazoa</taxon>
        <taxon>Chordata</taxon>
        <taxon>Craniata</taxon>
        <taxon>Vertebrata</taxon>
        <taxon>Euteleostomi</taxon>
        <taxon>Mammalia</taxon>
        <taxon>Eutheria</taxon>
        <taxon>Euarchontoglires</taxon>
        <taxon>Dermoptera</taxon>
        <taxon>Cynocephalidae</taxon>
        <taxon>Galeopterus</taxon>
    </lineage>
</organism>
<proteinExistence type="predicted"/>
<gene>
    <name evidence="3" type="primary">LOC103609784</name>
</gene>
<feature type="domain" description="Dynein axonemal assembly factor 5 TPR repeats" evidence="1">
    <location>
        <begin position="1"/>
        <end position="125"/>
    </location>
</feature>
<evidence type="ECO:0000313" key="2">
    <source>
        <dbReference type="Proteomes" id="UP000694923"/>
    </source>
</evidence>
<name>A0ABM0SHF2_GALVR</name>
<evidence type="ECO:0000259" key="1">
    <source>
        <dbReference type="Pfam" id="PF25757"/>
    </source>
</evidence>
<dbReference type="PANTHER" id="PTHR16216">
    <property type="entry name" value="DYNEIN ASSEMBLY FACTOR 5, AXONEMAL"/>
    <property type="match status" value="1"/>
</dbReference>
<dbReference type="InterPro" id="IPR011989">
    <property type="entry name" value="ARM-like"/>
</dbReference>
<accession>A0ABM0SHF2</accession>
<dbReference type="Gene3D" id="1.25.10.10">
    <property type="entry name" value="Leucine-rich Repeat Variant"/>
    <property type="match status" value="1"/>
</dbReference>
<dbReference type="InterPro" id="IPR052623">
    <property type="entry name" value="DAAF5"/>
</dbReference>
<dbReference type="Pfam" id="PF25757">
    <property type="entry name" value="TPR_DNAAF5"/>
    <property type="match status" value="1"/>
</dbReference>
<dbReference type="SUPFAM" id="SSF48371">
    <property type="entry name" value="ARM repeat"/>
    <property type="match status" value="1"/>
</dbReference>
<dbReference type="PANTHER" id="PTHR16216:SF2">
    <property type="entry name" value="DYNEIN AXONEMAL ASSEMBLY FACTOR 5"/>
    <property type="match status" value="1"/>
</dbReference>
<dbReference type="GeneID" id="103609784"/>
<dbReference type="Proteomes" id="UP000694923">
    <property type="component" value="Unplaced"/>
</dbReference>
<reference evidence="3" key="1">
    <citation type="submission" date="2025-08" db="UniProtKB">
        <authorList>
            <consortium name="RefSeq"/>
        </authorList>
    </citation>
    <scope>IDENTIFICATION</scope>
</reference>
<dbReference type="RefSeq" id="XP_008592293.1">
    <property type="nucleotide sequence ID" value="XM_008594071.1"/>
</dbReference>